<evidence type="ECO:0000313" key="2">
    <source>
        <dbReference type="Proteomes" id="UP000198935"/>
    </source>
</evidence>
<evidence type="ECO:0000313" key="1">
    <source>
        <dbReference type="EMBL" id="SDY90166.1"/>
    </source>
</evidence>
<name>A0A1H3NMN2_9BACI</name>
<dbReference type="EMBL" id="FNPI01000004">
    <property type="protein sequence ID" value="SDY90166.1"/>
    <property type="molecule type" value="Genomic_DNA"/>
</dbReference>
<dbReference type="PROSITE" id="PS51365">
    <property type="entry name" value="RENAL_DIPEPTIDASE_2"/>
    <property type="match status" value="1"/>
</dbReference>
<dbReference type="CDD" id="cd01301">
    <property type="entry name" value="rDP_like"/>
    <property type="match status" value="1"/>
</dbReference>
<accession>A0A1H3NMN2</accession>
<proteinExistence type="predicted"/>
<dbReference type="Gene3D" id="3.20.20.140">
    <property type="entry name" value="Metal-dependent hydrolases"/>
    <property type="match status" value="1"/>
</dbReference>
<dbReference type="STRING" id="1503961.SAMN05421736_104135"/>
<reference evidence="2" key="1">
    <citation type="submission" date="2016-10" db="EMBL/GenBank/DDBJ databases">
        <authorList>
            <person name="Varghese N."/>
            <person name="Submissions S."/>
        </authorList>
    </citation>
    <scope>NUCLEOTIDE SEQUENCE [LARGE SCALE GENOMIC DNA]</scope>
    <source>
        <strain evidence="2">SP</strain>
    </source>
</reference>
<dbReference type="Pfam" id="PF01244">
    <property type="entry name" value="Peptidase_M19"/>
    <property type="match status" value="1"/>
</dbReference>
<dbReference type="PANTHER" id="PTHR10443">
    <property type="entry name" value="MICROSOMAL DIPEPTIDASE"/>
    <property type="match status" value="1"/>
</dbReference>
<organism evidence="1 2">
    <name type="scientific">Evansella caseinilytica</name>
    <dbReference type="NCBI Taxonomy" id="1503961"/>
    <lineage>
        <taxon>Bacteria</taxon>
        <taxon>Bacillati</taxon>
        <taxon>Bacillota</taxon>
        <taxon>Bacilli</taxon>
        <taxon>Bacillales</taxon>
        <taxon>Bacillaceae</taxon>
        <taxon>Evansella</taxon>
    </lineage>
</organism>
<dbReference type="GO" id="GO:0006508">
    <property type="term" value="P:proteolysis"/>
    <property type="evidence" value="ECO:0007669"/>
    <property type="project" value="InterPro"/>
</dbReference>
<dbReference type="AlphaFoldDB" id="A0A1H3NMN2"/>
<protein>
    <submittedName>
        <fullName evidence="1">Membrane dipeptidase</fullName>
    </submittedName>
</protein>
<dbReference type="GO" id="GO:0070573">
    <property type="term" value="F:metallodipeptidase activity"/>
    <property type="evidence" value="ECO:0007669"/>
    <property type="project" value="InterPro"/>
</dbReference>
<dbReference type="PANTHER" id="PTHR10443:SF12">
    <property type="entry name" value="DIPEPTIDASE"/>
    <property type="match status" value="1"/>
</dbReference>
<dbReference type="Proteomes" id="UP000198935">
    <property type="component" value="Unassembled WGS sequence"/>
</dbReference>
<dbReference type="InterPro" id="IPR032466">
    <property type="entry name" value="Metal_Hydrolase"/>
</dbReference>
<gene>
    <name evidence="1" type="ORF">SAMN05421736_104135</name>
</gene>
<sequence>MITANNGSIHAGGDAAGFGSWQSKLVMETVNRRALRNGGVEVKVFDLHCDVLLKLWEDRSRSFADHPDLEANYQRLRTGNVRVQVFAVFLMPEIPADLKFQYALEQVDLFHHEVLAKHENMKKIGRWEDILQLQDGEIGAVLALEGADAFGNDLMKLRTLYQLGVKSVGMTWNNANLCADGVGEPRGGGLTELGFEVVRLNNEHRVWTDVSHLAEAGFWDVMNAADYPVATHSNSKTICNHRRNLTDEQAQAIFNKNGFIGLVFNPPFITGGEQATIDDLLKHVEHFCALGGRRHIAFGSDFDGIVHHVNGLEHAGFYPALINELLKRYSEEEVRGFAYKNIVDRLPLS</sequence>
<dbReference type="SUPFAM" id="SSF51556">
    <property type="entry name" value="Metallo-dependent hydrolases"/>
    <property type="match status" value="1"/>
</dbReference>
<keyword evidence="2" id="KW-1185">Reference proteome</keyword>
<dbReference type="InterPro" id="IPR008257">
    <property type="entry name" value="Pept_M19"/>
</dbReference>